<dbReference type="Pfam" id="PF09334">
    <property type="entry name" value="tRNA-synt_1g"/>
    <property type="match status" value="1"/>
</dbReference>
<dbReference type="InParanoid" id="A0A194RCH5"/>
<dbReference type="InterPro" id="IPR019406">
    <property type="entry name" value="APLF_PBZ"/>
</dbReference>
<dbReference type="FunFam" id="3.90.740.10:FF:000001">
    <property type="entry name" value="Leucine--tRNA ligase, cytoplasmic"/>
    <property type="match status" value="1"/>
</dbReference>
<dbReference type="GO" id="GO:0006974">
    <property type="term" value="P:DNA damage response"/>
    <property type="evidence" value="ECO:0007669"/>
    <property type="project" value="InterPro"/>
</dbReference>
<comment type="catalytic activity">
    <reaction evidence="10">
        <text>tRNA(Leu) + L-leucine + ATP = L-leucyl-tRNA(Leu) + AMP + diphosphate</text>
        <dbReference type="Rhea" id="RHEA:11688"/>
        <dbReference type="Rhea" id="RHEA-COMP:9613"/>
        <dbReference type="Rhea" id="RHEA-COMP:9622"/>
        <dbReference type="ChEBI" id="CHEBI:30616"/>
        <dbReference type="ChEBI" id="CHEBI:33019"/>
        <dbReference type="ChEBI" id="CHEBI:57427"/>
        <dbReference type="ChEBI" id="CHEBI:78442"/>
        <dbReference type="ChEBI" id="CHEBI:78494"/>
        <dbReference type="ChEBI" id="CHEBI:456215"/>
        <dbReference type="EC" id="6.1.1.4"/>
    </reaction>
</comment>
<evidence type="ECO:0000259" key="13">
    <source>
        <dbReference type="Pfam" id="PF08264"/>
    </source>
</evidence>
<protein>
    <recommendedName>
        <fullName evidence="3">leucine--tRNA ligase</fullName>
        <ecNumber evidence="3">6.1.1.4</ecNumber>
    </recommendedName>
    <alternativeName>
        <fullName evidence="9">Leucyl-tRNA synthetase</fullName>
    </alternativeName>
</protein>
<keyword evidence="6" id="KW-0067">ATP-binding</keyword>
<dbReference type="Pfam" id="PF08264">
    <property type="entry name" value="Anticodon_1"/>
    <property type="match status" value="1"/>
</dbReference>
<dbReference type="PANTHER" id="PTHR45794:SF1">
    <property type="entry name" value="LEUCINE--TRNA LIGASE, CYTOPLASMIC"/>
    <property type="match status" value="1"/>
</dbReference>
<evidence type="ECO:0000256" key="2">
    <source>
        <dbReference type="ARBA" id="ARBA00010803"/>
    </source>
</evidence>
<evidence type="ECO:0000259" key="16">
    <source>
        <dbReference type="Pfam" id="PF22947"/>
    </source>
</evidence>
<name>A0A194RCH5_PAPMA</name>
<dbReference type="PROSITE" id="PS00178">
    <property type="entry name" value="AA_TRNA_LIGASE_I"/>
    <property type="match status" value="1"/>
</dbReference>
<feature type="domain" description="Leucine--tRNA ligase ubiquitin-like" evidence="16">
    <location>
        <begin position="1472"/>
        <end position="1581"/>
    </location>
</feature>
<keyword evidence="7" id="KW-0648">Protein biosynthesis</keyword>
<feature type="domain" description="Aminoacyl-tRNA synthetase class Ia" evidence="12">
    <location>
        <begin position="431"/>
        <end position="512"/>
    </location>
</feature>
<keyword evidence="5" id="KW-0547">Nucleotide-binding</keyword>
<dbReference type="InterPro" id="IPR013155">
    <property type="entry name" value="M/V/L/I-tRNA-synth_anticd-bd"/>
</dbReference>
<dbReference type="GO" id="GO:0005524">
    <property type="term" value="F:ATP binding"/>
    <property type="evidence" value="ECO:0007669"/>
    <property type="project" value="UniProtKB-KW"/>
</dbReference>
<organism evidence="18 19">
    <name type="scientific">Papilio machaon</name>
    <name type="common">Old World swallowtail butterfly</name>
    <dbReference type="NCBI Taxonomy" id="76193"/>
    <lineage>
        <taxon>Eukaryota</taxon>
        <taxon>Metazoa</taxon>
        <taxon>Ecdysozoa</taxon>
        <taxon>Arthropoda</taxon>
        <taxon>Hexapoda</taxon>
        <taxon>Insecta</taxon>
        <taxon>Pterygota</taxon>
        <taxon>Neoptera</taxon>
        <taxon>Endopterygota</taxon>
        <taxon>Lepidoptera</taxon>
        <taxon>Glossata</taxon>
        <taxon>Ditrysia</taxon>
        <taxon>Papilionoidea</taxon>
        <taxon>Papilionidae</taxon>
        <taxon>Papilioninae</taxon>
        <taxon>Papilio</taxon>
    </lineage>
</organism>
<dbReference type="Proteomes" id="UP000053240">
    <property type="component" value="Unassembled WGS sequence"/>
</dbReference>
<reference evidence="18 19" key="1">
    <citation type="journal article" date="2015" name="Nat. Commun.">
        <title>Outbred genome sequencing and CRISPR/Cas9 gene editing in butterflies.</title>
        <authorList>
            <person name="Li X."/>
            <person name="Fan D."/>
            <person name="Zhang W."/>
            <person name="Liu G."/>
            <person name="Zhang L."/>
            <person name="Zhao L."/>
            <person name="Fang X."/>
            <person name="Chen L."/>
            <person name="Dong Y."/>
            <person name="Chen Y."/>
            <person name="Ding Y."/>
            <person name="Zhao R."/>
            <person name="Feng M."/>
            <person name="Zhu Y."/>
            <person name="Feng Y."/>
            <person name="Jiang X."/>
            <person name="Zhu D."/>
            <person name="Xiang H."/>
            <person name="Feng X."/>
            <person name="Li S."/>
            <person name="Wang J."/>
            <person name="Zhang G."/>
            <person name="Kronforst M.R."/>
            <person name="Wang W."/>
        </authorList>
    </citation>
    <scope>NUCLEOTIDE SEQUENCE [LARGE SCALE GENOMIC DNA]</scope>
    <source>
        <strain evidence="18">Ya'a_city_454_Pm</strain>
        <tissue evidence="18">Whole body</tissue>
    </source>
</reference>
<dbReference type="GO" id="GO:0002161">
    <property type="term" value="F:aminoacyl-tRNA deacylase activity"/>
    <property type="evidence" value="ECO:0007669"/>
    <property type="project" value="InterPro"/>
</dbReference>
<dbReference type="GO" id="GO:0042393">
    <property type="term" value="F:histone binding"/>
    <property type="evidence" value="ECO:0007669"/>
    <property type="project" value="InterPro"/>
</dbReference>
<dbReference type="Pfam" id="PF10228">
    <property type="entry name" value="HPF1"/>
    <property type="match status" value="1"/>
</dbReference>
<evidence type="ECO:0000256" key="1">
    <source>
        <dbReference type="ARBA" id="ARBA00005594"/>
    </source>
</evidence>
<dbReference type="GO" id="GO:0006429">
    <property type="term" value="P:leucyl-tRNA aminoacylation"/>
    <property type="evidence" value="ECO:0007669"/>
    <property type="project" value="InterPro"/>
</dbReference>
<evidence type="ECO:0000259" key="15">
    <source>
        <dbReference type="Pfam" id="PF10283"/>
    </source>
</evidence>
<dbReference type="EMBL" id="KQ460397">
    <property type="protein sequence ID" value="KPJ15302.1"/>
    <property type="molecule type" value="Genomic_DNA"/>
</dbReference>
<dbReference type="FunFam" id="1.10.730.10:FF:000020">
    <property type="entry name" value="Leucine--tRNA ligase cytoplasmic"/>
    <property type="match status" value="1"/>
</dbReference>
<feature type="domain" description="Methionyl/Valyl/Leucyl/Isoleucyl-tRNA synthetase anticodon-binding" evidence="13">
    <location>
        <begin position="1200"/>
        <end position="1317"/>
    </location>
</feature>
<dbReference type="SUPFAM" id="SSF50677">
    <property type="entry name" value="ValRS/IleRS/LeuRS editing domain"/>
    <property type="match status" value="1"/>
</dbReference>
<dbReference type="Pfam" id="PF00133">
    <property type="entry name" value="tRNA-synt_1"/>
    <property type="match status" value="1"/>
</dbReference>
<dbReference type="InterPro" id="IPR055416">
    <property type="entry name" value="RBD_LARS1"/>
</dbReference>
<dbReference type="Pfam" id="PF22947">
    <property type="entry name" value="ULD_3"/>
    <property type="match status" value="1"/>
</dbReference>
<dbReference type="InterPro" id="IPR054509">
    <property type="entry name" value="LARS1_ULD"/>
</dbReference>
<dbReference type="FunCoup" id="A0A194RCH5">
    <property type="interactions" value="1574"/>
</dbReference>
<dbReference type="SUPFAM" id="SSF52374">
    <property type="entry name" value="Nucleotidylyl transferase"/>
    <property type="match status" value="1"/>
</dbReference>
<keyword evidence="8 18" id="KW-0030">Aminoacyl-tRNA synthetase</keyword>
<dbReference type="SUPFAM" id="SSF47323">
    <property type="entry name" value="Anticodon-binding domain of a subclass of class I aminoacyl-tRNA synthetases"/>
    <property type="match status" value="1"/>
</dbReference>
<dbReference type="NCBIfam" id="TIGR00395">
    <property type="entry name" value="leuS_arch"/>
    <property type="match status" value="1"/>
</dbReference>
<dbReference type="STRING" id="76193.A0A194RCH5"/>
<evidence type="ECO:0000259" key="12">
    <source>
        <dbReference type="Pfam" id="PF00133"/>
    </source>
</evidence>
<comment type="similarity">
    <text evidence="2">Belongs to the HPF1 family.</text>
</comment>
<evidence type="ECO:0000256" key="11">
    <source>
        <dbReference type="SAM" id="MobiDB-lite"/>
    </source>
</evidence>
<dbReference type="CDD" id="cd07959">
    <property type="entry name" value="Anticodon_Ia_Leu_AEc"/>
    <property type="match status" value="1"/>
</dbReference>
<evidence type="ECO:0000313" key="18">
    <source>
        <dbReference type="EMBL" id="KPJ15302.1"/>
    </source>
</evidence>
<comment type="similarity">
    <text evidence="1">Belongs to the class-I aminoacyl-tRNA synthetase family.</text>
</comment>
<dbReference type="InterPro" id="IPR015413">
    <property type="entry name" value="Methionyl/Leucyl_tRNA_Synth"/>
</dbReference>
<dbReference type="InterPro" id="IPR019361">
    <property type="entry name" value="HPF1"/>
</dbReference>
<gene>
    <name evidence="18" type="ORF">RR48_09329</name>
</gene>
<dbReference type="InterPro" id="IPR004493">
    <property type="entry name" value="Leu-tRNA-synth_Ia_arc/euk"/>
</dbReference>
<feature type="domain" description="Methionyl/Leucyl tRNA synthetase" evidence="14">
    <location>
        <begin position="1077"/>
        <end position="1166"/>
    </location>
</feature>
<accession>A0A194RCH5</accession>
<dbReference type="InterPro" id="IPR009008">
    <property type="entry name" value="Val/Leu/Ile-tRNA-synth_edit"/>
</dbReference>
<dbReference type="InterPro" id="IPR002300">
    <property type="entry name" value="aa-tRNA-synth_Ia"/>
</dbReference>
<dbReference type="Pfam" id="PF10283">
    <property type="entry name" value="zf-CCHH"/>
    <property type="match status" value="1"/>
</dbReference>
<dbReference type="PANTHER" id="PTHR45794">
    <property type="entry name" value="LEUCYL-TRNA SYNTHETASE"/>
    <property type="match status" value="1"/>
</dbReference>
<keyword evidence="4" id="KW-0436">Ligase</keyword>
<keyword evidence="19" id="KW-1185">Reference proteome</keyword>
<evidence type="ECO:0000313" key="19">
    <source>
        <dbReference type="Proteomes" id="UP000053240"/>
    </source>
</evidence>
<evidence type="ECO:0000256" key="6">
    <source>
        <dbReference type="ARBA" id="ARBA00022840"/>
    </source>
</evidence>
<evidence type="ECO:0000256" key="10">
    <source>
        <dbReference type="ARBA" id="ARBA00047469"/>
    </source>
</evidence>
<sequence length="1582" mass="180917">MSEEWKSYVNDTRTICKYGAKCYQKNPEHHKTFKHPPKNVTEKFKNNRGGKARMHPYAKNKNPIVKDTEVLRVEPSSSDDKKPKEDNSMTVTNNEKMDTHKESSPLVKSNETSQLYDKSEDNKLYKELFLVEMPSDFFQFYKCLSDEQSVDKTLASVNLQLIGPYDLLLGKLPMLDDKELYLVHWRFFYDPPEFQAVLKKKGKSEFHIGYYRDDPDSKPEFVASNDSAKDCLIQPLADNIFSYLQNEKKASPFLSMPCQKLMEKVKKWASDNNFSLDEYDRKKRSPVTKTLHGAGIVVPFNKKTELGYRPLVESNVLHIHYSESKENVCEIRIIIVTKRKRRSAVTTATSYQPVITYASIAVDECDFGTGLEIGIDLFCSGLKELESNAASSLCTAYSLLKRDAFANIIKTTIDRKGTFKVEYLQEIEKDVQKRWEEEKIFEMETPTDGKDHEKFMCTFPYPYMNGRLHLGHTFSLSKCEFATRYYRLKGRMVLFPFGFHCTGMPIKACADKLKREMATYGCPPIFPDDQETITKDEGDIVPKDKSKGKKSKAVAKTGAAKFQWQIMQSLGIPEDEIKEFANESYWLEYFPPRAVTDLKRMGIHVDWRRKFITTDANPFYDSFVRWQFWLLKERKKIMYGKRYTIFSPMDKQPCMDHDRSTGEGAGPQEYTLIKLEVVKPLPEVLKTFGEKRVSFVAATLRPETMYGQTNCWVHPDIKYIAFQTVNDGIFICTRRAARNMSYQGFTEKDGEFQIEMEILGQDLLGIALKSPLTCYPKIYSLPMLTIKEDKGTGIVTSVPSDSPDDYAALVDLQKKPAFREKYGIQDDMILPYKPVPILEIPEYGNLSAVHVYDKLKIQSQNDKEKLTQAKEMVYLKGFYDGVLLVGEYKGSKIQDVKKNLQAKLIKENGAVVYYEPEKTIISRSGDECVVALCNQWYLVYGEEKWKAQAEKALAAMNTYHDEVRKNFQATLNWLHEYACSRTYGLGTKLPWDQQWVIESLSDSTIYNAYYTISHFLQGGTFSGTGENALKIKPEHMTPEVWDYIFFKDAPAPKKSKIPKDSLDLMKKSFQFWYPVDLRVSGKDLIQNHLTYYIYNHCAIWPNEEDKWPKGIRANGHLMLNSAKMSKSEGNFLTLSESIEKFSADGMRLTLADAGDSVEDANFVESTADAAILRLYTFIEWVKEVIATKSTLRTGAYNFHDKVFVSEMNAKINETDENYNKMLFKEALKTGFFELQAARDKYRELCSDSLMHGDVVTLYIEVQAKLMSPICPHVAEHVWKLLGNKQSILHSRWPVAGEIDEVAVKASEYLMEAAHSFRIYLKNHCAVKKPKKGEAPKPEKKPNKAVIWVAKEYPKWQHIILSTLKELNGPSGLPDNKSISSKLSEIAELKKYMKRVMPFVQATRENVERVGVDALSVALPFDEAAILNDNRQYLLSTLDLDTIEVKYTDSADAPEKTREDCAPGAPHVTFTAEPGLDVSFINPTPMNGLFTVTVSLADGDTIDKVKNKIAKEVKLIKDISGLKIWRYKDPVLGPRKIPVVGEHESRCVALTLLKVDITNNKVELISNGTNVNVGLQMMYTYEK</sequence>
<evidence type="ECO:0000256" key="7">
    <source>
        <dbReference type="ARBA" id="ARBA00022917"/>
    </source>
</evidence>
<dbReference type="NCBIfam" id="NF008957">
    <property type="entry name" value="PRK12300.1"/>
    <property type="match status" value="1"/>
</dbReference>
<dbReference type="Gene3D" id="1.10.730.10">
    <property type="entry name" value="Isoleucyl-tRNA Synthetase, Domain 1"/>
    <property type="match status" value="1"/>
</dbReference>
<evidence type="ECO:0000256" key="5">
    <source>
        <dbReference type="ARBA" id="ARBA00022741"/>
    </source>
</evidence>
<evidence type="ECO:0000256" key="9">
    <source>
        <dbReference type="ARBA" id="ARBA00030520"/>
    </source>
</evidence>
<dbReference type="GO" id="GO:0004823">
    <property type="term" value="F:leucine-tRNA ligase activity"/>
    <property type="evidence" value="ECO:0007669"/>
    <property type="project" value="UniProtKB-EC"/>
</dbReference>
<proteinExistence type="inferred from homology"/>
<evidence type="ECO:0000259" key="14">
    <source>
        <dbReference type="Pfam" id="PF09334"/>
    </source>
</evidence>
<feature type="domain" description="PBZ-type" evidence="15">
    <location>
        <begin position="13"/>
        <end position="38"/>
    </location>
</feature>
<dbReference type="InterPro" id="IPR014729">
    <property type="entry name" value="Rossmann-like_a/b/a_fold"/>
</dbReference>
<dbReference type="InterPro" id="IPR001412">
    <property type="entry name" value="aa-tRNA-synth_I_CS"/>
</dbReference>
<evidence type="ECO:0000256" key="3">
    <source>
        <dbReference type="ARBA" id="ARBA00013164"/>
    </source>
</evidence>
<dbReference type="InterPro" id="IPR009080">
    <property type="entry name" value="tRNAsynth_Ia_anticodon-bd"/>
</dbReference>
<evidence type="ECO:0000256" key="4">
    <source>
        <dbReference type="ARBA" id="ARBA00022598"/>
    </source>
</evidence>
<dbReference type="Gene3D" id="3.40.50.620">
    <property type="entry name" value="HUPs"/>
    <property type="match status" value="1"/>
</dbReference>
<feature type="domain" description="Leucine--tRNA ligase RagD-binding" evidence="17">
    <location>
        <begin position="1348"/>
        <end position="1418"/>
    </location>
</feature>
<evidence type="ECO:0000256" key="8">
    <source>
        <dbReference type="ARBA" id="ARBA00023146"/>
    </source>
</evidence>
<feature type="compositionally biased region" description="Basic and acidic residues" evidence="11">
    <location>
        <begin position="64"/>
        <end position="87"/>
    </location>
</feature>
<feature type="region of interest" description="Disordered" evidence="11">
    <location>
        <begin position="28"/>
        <end position="113"/>
    </location>
</feature>
<dbReference type="Pfam" id="PF24810">
    <property type="entry name" value="RBD_LARS1"/>
    <property type="match status" value="1"/>
</dbReference>
<evidence type="ECO:0000259" key="17">
    <source>
        <dbReference type="Pfam" id="PF24810"/>
    </source>
</evidence>
<dbReference type="EC" id="6.1.1.4" evidence="3"/>
<feature type="compositionally biased region" description="Basic residues" evidence="11">
    <location>
        <begin position="46"/>
        <end position="58"/>
    </location>
</feature>
<dbReference type="Gene3D" id="3.90.740.10">
    <property type="entry name" value="Valyl/Leucyl/Isoleucyl-tRNA synthetase, editing domain"/>
    <property type="match status" value="1"/>
</dbReference>